<sequence length="393" mass="44234">MKLPDSEPQNDAQIDAEATALPMIPVTILSGFLGAGKTTLLKFILSTFHGKRIAVIENEFGEEIGVESLVAKDGVSGDVMDDFYELNNGCVCCTVRDDLVNTLERLLERRNRFDYIIVETTGMADPGKVASIFWVDDELEGRIYLDGIVTLVDSPRLDFHLKHADTQRETAAQLAYADRILLNKVDLIPDDEQRAVIVRKVTEINGLATIKWTEKSRVDLADILDIKSFTTSRAEQVEKELRTFMNNNIENESLKVYNNNQLIHTSGMQTICVRIRVGPLDQDYLERWLGELLWEQEYEDIGTETALGTTAISRQKLFRIKGVVAIVGKANKFILQAVHELFEVYASDECWTENSLMGDTNRVTQVVFIGLHLCKDELESGLRRCVVADATNL</sequence>
<dbReference type="PANTHER" id="PTHR13748:SF62">
    <property type="entry name" value="COBW DOMAIN-CONTAINING PROTEIN"/>
    <property type="match status" value="1"/>
</dbReference>
<evidence type="ECO:0000256" key="3">
    <source>
        <dbReference type="ARBA" id="ARBA00023186"/>
    </source>
</evidence>
<proteinExistence type="inferred from homology"/>
<evidence type="ECO:0000259" key="7">
    <source>
        <dbReference type="Pfam" id="PF07683"/>
    </source>
</evidence>
<dbReference type="SUPFAM" id="SSF90002">
    <property type="entry name" value="Hypothetical protein YjiA, C-terminal domain"/>
    <property type="match status" value="1"/>
</dbReference>
<dbReference type="GeneID" id="94351979"/>
<gene>
    <name evidence="8" type="ORF">CCR75_008254</name>
</gene>
<dbReference type="Pfam" id="PF07683">
    <property type="entry name" value="CobW_C"/>
    <property type="match status" value="1"/>
</dbReference>
<dbReference type="Gene3D" id="3.30.1220.10">
    <property type="entry name" value="CobW-like, C-terminal domain"/>
    <property type="match status" value="1"/>
</dbReference>
<dbReference type="Gene3D" id="3.40.50.300">
    <property type="entry name" value="P-loop containing nucleotide triphosphate hydrolases"/>
    <property type="match status" value="1"/>
</dbReference>
<dbReference type="AlphaFoldDB" id="A0A976FS04"/>
<evidence type="ECO:0008006" key="10">
    <source>
        <dbReference type="Google" id="ProtNLM"/>
    </source>
</evidence>
<feature type="domain" description="CobW/HypB/UreG nucleotide-binding" evidence="6">
    <location>
        <begin position="25"/>
        <end position="210"/>
    </location>
</feature>
<feature type="domain" description="CobW C-terminal" evidence="7">
    <location>
        <begin position="278"/>
        <end position="386"/>
    </location>
</feature>
<dbReference type="InterPro" id="IPR027417">
    <property type="entry name" value="P-loop_NTPase"/>
</dbReference>
<dbReference type="GO" id="GO:0016787">
    <property type="term" value="F:hydrolase activity"/>
    <property type="evidence" value="ECO:0007669"/>
    <property type="project" value="UniProtKB-KW"/>
</dbReference>
<dbReference type="Proteomes" id="UP000294530">
    <property type="component" value="Unassembled WGS sequence"/>
</dbReference>
<dbReference type="KEGG" id="blac:94351979"/>
<dbReference type="InterPro" id="IPR036627">
    <property type="entry name" value="CobW-likC_sf"/>
</dbReference>
<dbReference type="SUPFAM" id="SSF52540">
    <property type="entry name" value="P-loop containing nucleoside triphosphate hydrolases"/>
    <property type="match status" value="1"/>
</dbReference>
<dbReference type="GO" id="GO:0005737">
    <property type="term" value="C:cytoplasm"/>
    <property type="evidence" value="ECO:0007669"/>
    <property type="project" value="TreeGrafter"/>
</dbReference>
<name>A0A976FS04_BRELC</name>
<organism evidence="8 9">
    <name type="scientific">Bremia lactucae</name>
    <name type="common">Lettuce downy mildew</name>
    <dbReference type="NCBI Taxonomy" id="4779"/>
    <lineage>
        <taxon>Eukaryota</taxon>
        <taxon>Sar</taxon>
        <taxon>Stramenopiles</taxon>
        <taxon>Oomycota</taxon>
        <taxon>Peronosporomycetes</taxon>
        <taxon>Peronosporales</taxon>
        <taxon>Peronosporaceae</taxon>
        <taxon>Bremia</taxon>
    </lineage>
</organism>
<dbReference type="InterPro" id="IPR003495">
    <property type="entry name" value="CobW/HypB/UreG_nucleotide-bd"/>
</dbReference>
<protein>
    <recommendedName>
        <fullName evidence="10">CobW C-terminal domain-containing protein</fullName>
    </recommendedName>
</protein>
<comment type="catalytic activity">
    <reaction evidence="5">
        <text>GTP + H2O = GDP + phosphate + H(+)</text>
        <dbReference type="Rhea" id="RHEA:19669"/>
        <dbReference type="ChEBI" id="CHEBI:15377"/>
        <dbReference type="ChEBI" id="CHEBI:15378"/>
        <dbReference type="ChEBI" id="CHEBI:37565"/>
        <dbReference type="ChEBI" id="CHEBI:43474"/>
        <dbReference type="ChEBI" id="CHEBI:58189"/>
    </reaction>
    <physiologicalReaction direction="left-to-right" evidence="5">
        <dbReference type="Rhea" id="RHEA:19670"/>
    </physiologicalReaction>
</comment>
<keyword evidence="1" id="KW-0547">Nucleotide-binding</keyword>
<keyword evidence="3" id="KW-0143">Chaperone</keyword>
<evidence type="ECO:0000256" key="4">
    <source>
        <dbReference type="ARBA" id="ARBA00034320"/>
    </source>
</evidence>
<accession>A0A976FS04</accession>
<comment type="similarity">
    <text evidence="4">Belongs to the SIMIBI class G3E GTPase family. ZNG1 subfamily.</text>
</comment>
<evidence type="ECO:0000256" key="2">
    <source>
        <dbReference type="ARBA" id="ARBA00022801"/>
    </source>
</evidence>
<dbReference type="GO" id="GO:0000166">
    <property type="term" value="F:nucleotide binding"/>
    <property type="evidence" value="ECO:0007669"/>
    <property type="project" value="UniProtKB-KW"/>
</dbReference>
<keyword evidence="9" id="KW-1185">Reference proteome</keyword>
<dbReference type="EMBL" id="SHOA02000004">
    <property type="protein sequence ID" value="TDH71434.1"/>
    <property type="molecule type" value="Genomic_DNA"/>
</dbReference>
<dbReference type="Pfam" id="PF02492">
    <property type="entry name" value="cobW"/>
    <property type="match status" value="1"/>
</dbReference>
<dbReference type="InterPro" id="IPR051316">
    <property type="entry name" value="Zinc-reg_GTPase_activator"/>
</dbReference>
<reference evidence="8 9" key="1">
    <citation type="journal article" date="2021" name="Genome Biol.">
        <title>AFLAP: assembly-free linkage analysis pipeline using k-mers from genome sequencing data.</title>
        <authorList>
            <person name="Fletcher K."/>
            <person name="Zhang L."/>
            <person name="Gil J."/>
            <person name="Han R."/>
            <person name="Cavanaugh K."/>
            <person name="Michelmore R."/>
        </authorList>
    </citation>
    <scope>NUCLEOTIDE SEQUENCE [LARGE SCALE GENOMIC DNA]</scope>
    <source>
        <strain evidence="8 9">SF5</strain>
    </source>
</reference>
<dbReference type="PANTHER" id="PTHR13748">
    <property type="entry name" value="COBW-RELATED"/>
    <property type="match status" value="1"/>
</dbReference>
<evidence type="ECO:0000313" key="8">
    <source>
        <dbReference type="EMBL" id="TDH71434.1"/>
    </source>
</evidence>
<comment type="caution">
    <text evidence="8">The sequence shown here is derived from an EMBL/GenBank/DDBJ whole genome shotgun (WGS) entry which is preliminary data.</text>
</comment>
<dbReference type="RefSeq" id="XP_067820933.1">
    <property type="nucleotide sequence ID" value="XM_067966308.1"/>
</dbReference>
<evidence type="ECO:0000313" key="9">
    <source>
        <dbReference type="Proteomes" id="UP000294530"/>
    </source>
</evidence>
<dbReference type="InterPro" id="IPR011629">
    <property type="entry name" value="CobW-like_C"/>
</dbReference>
<evidence type="ECO:0000256" key="5">
    <source>
        <dbReference type="ARBA" id="ARBA00049117"/>
    </source>
</evidence>
<keyword evidence="2" id="KW-0378">Hydrolase</keyword>
<dbReference type="OrthoDB" id="258627at2759"/>
<evidence type="ECO:0000259" key="6">
    <source>
        <dbReference type="Pfam" id="PF02492"/>
    </source>
</evidence>
<dbReference type="CDD" id="cd03112">
    <property type="entry name" value="CobW-like"/>
    <property type="match status" value="1"/>
</dbReference>
<evidence type="ECO:0000256" key="1">
    <source>
        <dbReference type="ARBA" id="ARBA00022741"/>
    </source>
</evidence>